<reference evidence="4" key="2">
    <citation type="journal article" date="2021" name="PeerJ">
        <title>Extensive microbial diversity within the chicken gut microbiome revealed by metagenomics and culture.</title>
        <authorList>
            <person name="Gilroy R."/>
            <person name="Ravi A."/>
            <person name="Getino M."/>
            <person name="Pursley I."/>
            <person name="Horton D.L."/>
            <person name="Alikhan N.F."/>
            <person name="Baker D."/>
            <person name="Gharbi K."/>
            <person name="Hall N."/>
            <person name="Watson M."/>
            <person name="Adriaenssens E.M."/>
            <person name="Foster-Nyarko E."/>
            <person name="Jarju S."/>
            <person name="Secka A."/>
            <person name="Antonio M."/>
            <person name="Oren A."/>
            <person name="Chaudhuri R.R."/>
            <person name="La Ragione R."/>
            <person name="Hildebrand F."/>
            <person name="Pallen M.J."/>
        </authorList>
    </citation>
    <scope>NUCLEOTIDE SEQUENCE</scope>
    <source>
        <strain evidence="4">20514</strain>
    </source>
</reference>
<dbReference type="Pfam" id="PF00483">
    <property type="entry name" value="NTP_transferase"/>
    <property type="match status" value="1"/>
</dbReference>
<organism evidence="4 5">
    <name type="scientific">Candidatus Cryptobacteroides merdigallinarum</name>
    <dbReference type="NCBI Taxonomy" id="2840770"/>
    <lineage>
        <taxon>Bacteria</taxon>
        <taxon>Pseudomonadati</taxon>
        <taxon>Bacteroidota</taxon>
        <taxon>Bacteroidia</taxon>
        <taxon>Bacteroidales</taxon>
        <taxon>Candidatus Cryptobacteroides</taxon>
    </lineage>
</organism>
<dbReference type="GO" id="GO:0016779">
    <property type="term" value="F:nucleotidyltransferase activity"/>
    <property type="evidence" value="ECO:0007669"/>
    <property type="project" value="UniProtKB-KW"/>
</dbReference>
<dbReference type="SUPFAM" id="SSF53448">
    <property type="entry name" value="Nucleotide-diphospho-sugar transferases"/>
    <property type="match status" value="1"/>
</dbReference>
<evidence type="ECO:0000313" key="4">
    <source>
        <dbReference type="EMBL" id="MBO8448841.1"/>
    </source>
</evidence>
<protein>
    <submittedName>
        <fullName evidence="4">Nucleotidyltransferase family protein</fullName>
    </submittedName>
</protein>
<dbReference type="EMBL" id="JADIMQ010000088">
    <property type="protein sequence ID" value="MBO8448841.1"/>
    <property type="molecule type" value="Genomic_DNA"/>
</dbReference>
<evidence type="ECO:0000259" key="3">
    <source>
        <dbReference type="Pfam" id="PF00483"/>
    </source>
</evidence>
<dbReference type="PANTHER" id="PTHR43584">
    <property type="entry name" value="NUCLEOTIDYL TRANSFERASE"/>
    <property type="match status" value="1"/>
</dbReference>
<reference evidence="4" key="1">
    <citation type="submission" date="2020-10" db="EMBL/GenBank/DDBJ databases">
        <authorList>
            <person name="Gilroy R."/>
        </authorList>
    </citation>
    <scope>NUCLEOTIDE SEQUENCE</scope>
    <source>
        <strain evidence="4">20514</strain>
    </source>
</reference>
<dbReference type="AlphaFoldDB" id="A0A9D9ELN5"/>
<comment type="caution">
    <text evidence="4">The sequence shown here is derived from an EMBL/GenBank/DDBJ whole genome shotgun (WGS) entry which is preliminary data.</text>
</comment>
<name>A0A9D9ELN5_9BACT</name>
<dbReference type="Gene3D" id="3.90.550.10">
    <property type="entry name" value="Spore Coat Polysaccharide Biosynthesis Protein SpsA, Chain A"/>
    <property type="match status" value="1"/>
</dbReference>
<keyword evidence="1" id="KW-0808">Transferase</keyword>
<dbReference type="CDD" id="cd06422">
    <property type="entry name" value="NTP_transferase_like_1"/>
    <property type="match status" value="1"/>
</dbReference>
<dbReference type="InterPro" id="IPR050065">
    <property type="entry name" value="GlmU-like"/>
</dbReference>
<evidence type="ECO:0000256" key="1">
    <source>
        <dbReference type="ARBA" id="ARBA00022679"/>
    </source>
</evidence>
<accession>A0A9D9ELN5</accession>
<keyword evidence="2" id="KW-0548">Nucleotidyltransferase</keyword>
<proteinExistence type="predicted"/>
<sequence length="256" mass="27824">MPGKAMIFAAGLGTRLRPLTDSMPKALVPVCGKPLLQITIEKLLSGGYDDIVVNVHHFAGQIRDFLSGRDWPGARISISDETDMLRDTGGGIRYAEPLLGDGSFLVHNVDIISDLDLAAFRSSVREDALATLAVSRRKTSRYLLFDGDMRLAGWMNASTGEVRSPYSGLDPDSCRKFAFAGIHILSHKVFSLFGKLGFGERFSIVDFYLRAAADYPVYGAVQPGLGLIDVGKPESLSVAGDFLMRCGDVSLQYPDE</sequence>
<dbReference type="PANTHER" id="PTHR43584:SF8">
    <property type="entry name" value="N-ACETYLMURAMATE ALPHA-1-PHOSPHATE URIDYLYLTRANSFERASE"/>
    <property type="match status" value="1"/>
</dbReference>
<evidence type="ECO:0000256" key="2">
    <source>
        <dbReference type="ARBA" id="ARBA00022695"/>
    </source>
</evidence>
<evidence type="ECO:0000313" key="5">
    <source>
        <dbReference type="Proteomes" id="UP000810252"/>
    </source>
</evidence>
<feature type="domain" description="Nucleotidyl transferase" evidence="3">
    <location>
        <begin position="4"/>
        <end position="136"/>
    </location>
</feature>
<dbReference type="Proteomes" id="UP000810252">
    <property type="component" value="Unassembled WGS sequence"/>
</dbReference>
<dbReference type="InterPro" id="IPR005835">
    <property type="entry name" value="NTP_transferase_dom"/>
</dbReference>
<dbReference type="InterPro" id="IPR029044">
    <property type="entry name" value="Nucleotide-diphossugar_trans"/>
</dbReference>
<gene>
    <name evidence="4" type="ORF">IAC29_06180</name>
</gene>